<dbReference type="Pfam" id="PF00201">
    <property type="entry name" value="UDPGT"/>
    <property type="match status" value="1"/>
</dbReference>
<proteinExistence type="inferred from homology"/>
<dbReference type="EMBL" id="KK852543">
    <property type="protein sequence ID" value="KDR21702.1"/>
    <property type="molecule type" value="Genomic_DNA"/>
</dbReference>
<dbReference type="InterPro" id="IPR050271">
    <property type="entry name" value="UDP-glycosyltransferase"/>
</dbReference>
<dbReference type="Proteomes" id="UP000027135">
    <property type="component" value="Unassembled WGS sequence"/>
</dbReference>
<comment type="similarity">
    <text evidence="1">Belongs to the UDP-glycosyltransferase family.</text>
</comment>
<dbReference type="Gene3D" id="3.40.50.2000">
    <property type="entry name" value="Glycogen Phosphorylase B"/>
    <property type="match status" value="2"/>
</dbReference>
<keyword evidence="3 5" id="KW-0808">Transferase</keyword>
<dbReference type="GO" id="GO:0008194">
    <property type="term" value="F:UDP-glycosyltransferase activity"/>
    <property type="evidence" value="ECO:0007669"/>
    <property type="project" value="InterPro"/>
</dbReference>
<dbReference type="PANTHER" id="PTHR48043">
    <property type="entry name" value="EG:EG0003.4 PROTEIN-RELATED"/>
    <property type="match status" value="1"/>
</dbReference>
<dbReference type="eggNOG" id="KOG1192">
    <property type="taxonomic scope" value="Eukaryota"/>
</dbReference>
<dbReference type="CDD" id="cd03784">
    <property type="entry name" value="GT1_Gtf-like"/>
    <property type="match status" value="1"/>
</dbReference>
<keyword evidence="4" id="KW-0812">Transmembrane</keyword>
<evidence type="ECO:0000256" key="3">
    <source>
        <dbReference type="ARBA" id="ARBA00022679"/>
    </source>
</evidence>
<organism evidence="5 6">
    <name type="scientific">Zootermopsis nevadensis</name>
    <name type="common">Dampwood termite</name>
    <dbReference type="NCBI Taxonomy" id="136037"/>
    <lineage>
        <taxon>Eukaryota</taxon>
        <taxon>Metazoa</taxon>
        <taxon>Ecdysozoa</taxon>
        <taxon>Arthropoda</taxon>
        <taxon>Hexapoda</taxon>
        <taxon>Insecta</taxon>
        <taxon>Pterygota</taxon>
        <taxon>Neoptera</taxon>
        <taxon>Polyneoptera</taxon>
        <taxon>Dictyoptera</taxon>
        <taxon>Blattodea</taxon>
        <taxon>Blattoidea</taxon>
        <taxon>Termitoidae</taxon>
        <taxon>Termopsidae</taxon>
        <taxon>Zootermopsis</taxon>
    </lineage>
</organism>
<sequence length="614" mass="69114">MFGWTACGPEDEKPSVTCKHREMHPFRWVYAVSAVLVWCRCGGGSRVLMVTMGGTKSHKIPFLELARGLISRGHNVTFLNAFPPDAEEAGLEEITPLNFVFYVRNYTNWDLLGVRMSGREAVPPADVLRYAYHSCDTVLSDPETRQLMNSGRSFDLAILDGAYPECALGLAFHFRAPFMYLNSVAFYMGSVSYGGSPAPFSVTPFFARPFTDDMGFIDRVRNTVYLTGTEIVHSVFISWYLEAMMKNYFGASMPRVFDMAKNVSFILQNGHATVTYPRPYLPNVAEIACIHCRPTKPLPKELEQFVSGSEMGFIYVSMGSSVLTAKMPEVLRMTFLRAFALLPYRVIWKWETPENSVLDLPSNVLLSRWLPQQDILGHNKIRAFVTHGGLLSMFETVYHGVPVVTMPVFCDHDANSAKAVLDGYALMLQLEDLTTEKLVWAINEVIHDPKYREGVRKRSRLLRDQPEHPLNRAIYWTEYVLRHKGAYHLQSPAKEHSVLQYYLIDVIIFCFIAGYICVKLFIKLNSVAIRLLIRFVPNPQSLPEEELTRRKTKLKSEGSGVSGNAGVDFRNGLVASNGDCVAMSANGMKMVNAVRTATSPLKLIQGQAKTLKLH</sequence>
<dbReference type="PANTHER" id="PTHR48043:SF27">
    <property type="entry name" value="UDP-GLUCURONOSYLTRANSFERASE"/>
    <property type="match status" value="1"/>
</dbReference>
<evidence type="ECO:0000313" key="5">
    <source>
        <dbReference type="EMBL" id="KDR21702.1"/>
    </source>
</evidence>
<keyword evidence="4" id="KW-0472">Membrane</keyword>
<dbReference type="FunFam" id="3.40.50.2000:FF:000021">
    <property type="entry name" value="UDP-glucuronosyltransferase"/>
    <property type="match status" value="1"/>
</dbReference>
<evidence type="ECO:0000313" key="6">
    <source>
        <dbReference type="Proteomes" id="UP000027135"/>
    </source>
</evidence>
<dbReference type="AlphaFoldDB" id="A0A067RD76"/>
<evidence type="ECO:0000256" key="2">
    <source>
        <dbReference type="ARBA" id="ARBA00022676"/>
    </source>
</evidence>
<dbReference type="PROSITE" id="PS00375">
    <property type="entry name" value="UDPGT"/>
    <property type="match status" value="1"/>
</dbReference>
<dbReference type="SUPFAM" id="SSF53756">
    <property type="entry name" value="UDP-Glycosyltransferase/glycogen phosphorylase"/>
    <property type="match status" value="1"/>
</dbReference>
<keyword evidence="2 5" id="KW-0328">Glycosyltransferase</keyword>
<feature type="transmembrane region" description="Helical" evidence="4">
    <location>
        <begin position="501"/>
        <end position="522"/>
    </location>
</feature>
<accession>A0A067RD76</accession>
<dbReference type="FunCoup" id="A0A067RD76">
    <property type="interactions" value="4"/>
</dbReference>
<dbReference type="InterPro" id="IPR002213">
    <property type="entry name" value="UDP_glucos_trans"/>
</dbReference>
<dbReference type="InterPro" id="IPR035595">
    <property type="entry name" value="UDP_glycos_trans_CS"/>
</dbReference>
<protein>
    <submittedName>
        <fullName evidence="5">2-hydroxyacylsphingosine 1-beta-galactosyltransferase</fullName>
    </submittedName>
</protein>
<evidence type="ECO:0000256" key="4">
    <source>
        <dbReference type="SAM" id="Phobius"/>
    </source>
</evidence>
<evidence type="ECO:0000256" key="1">
    <source>
        <dbReference type="ARBA" id="ARBA00009995"/>
    </source>
</evidence>
<gene>
    <name evidence="5" type="ORF">L798_03827</name>
</gene>
<keyword evidence="4" id="KW-1133">Transmembrane helix</keyword>
<keyword evidence="6" id="KW-1185">Reference proteome</keyword>
<reference evidence="5 6" key="1">
    <citation type="journal article" date="2014" name="Nat. Commun.">
        <title>Molecular traces of alternative social organization in a termite genome.</title>
        <authorList>
            <person name="Terrapon N."/>
            <person name="Li C."/>
            <person name="Robertson H.M."/>
            <person name="Ji L."/>
            <person name="Meng X."/>
            <person name="Booth W."/>
            <person name="Chen Z."/>
            <person name="Childers C.P."/>
            <person name="Glastad K.M."/>
            <person name="Gokhale K."/>
            <person name="Gowin J."/>
            <person name="Gronenberg W."/>
            <person name="Hermansen R.A."/>
            <person name="Hu H."/>
            <person name="Hunt B.G."/>
            <person name="Huylmans A.K."/>
            <person name="Khalil S.M."/>
            <person name="Mitchell R.D."/>
            <person name="Munoz-Torres M.C."/>
            <person name="Mustard J.A."/>
            <person name="Pan H."/>
            <person name="Reese J.T."/>
            <person name="Scharf M.E."/>
            <person name="Sun F."/>
            <person name="Vogel H."/>
            <person name="Xiao J."/>
            <person name="Yang W."/>
            <person name="Yang Z."/>
            <person name="Yang Z."/>
            <person name="Zhou J."/>
            <person name="Zhu J."/>
            <person name="Brent C.S."/>
            <person name="Elsik C.G."/>
            <person name="Goodisman M.A."/>
            <person name="Liberles D.A."/>
            <person name="Roe R.M."/>
            <person name="Vargo E.L."/>
            <person name="Vilcinskas A."/>
            <person name="Wang J."/>
            <person name="Bornberg-Bauer E."/>
            <person name="Korb J."/>
            <person name="Zhang G."/>
            <person name="Liebig J."/>
        </authorList>
    </citation>
    <scope>NUCLEOTIDE SEQUENCE [LARGE SCALE GENOMIC DNA]</scope>
    <source>
        <tissue evidence="5">Whole organism</tissue>
    </source>
</reference>
<dbReference type="InParanoid" id="A0A067RD76"/>
<dbReference type="OMA" id="CVAMSAN"/>
<name>A0A067RD76_ZOONE</name>